<evidence type="ECO:0000256" key="1">
    <source>
        <dbReference type="ARBA" id="ARBA00002591"/>
    </source>
</evidence>
<feature type="signal peptide" evidence="9">
    <location>
        <begin position="1"/>
        <end position="25"/>
    </location>
</feature>
<dbReference type="GO" id="GO:0009279">
    <property type="term" value="C:cell outer membrane"/>
    <property type="evidence" value="ECO:0007669"/>
    <property type="project" value="UniProtKB-SubCell"/>
</dbReference>
<dbReference type="EMBL" id="JACEIB010000001">
    <property type="protein sequence ID" value="MBA2932926.1"/>
    <property type="molecule type" value="Genomic_DNA"/>
</dbReference>
<gene>
    <name evidence="7" type="primary">flgH</name>
    <name evidence="10" type="ORF">HZF05_02335</name>
</gene>
<comment type="subcellular location">
    <subcellularLocation>
        <location evidence="7">Cell outer membrane</location>
    </subcellularLocation>
    <subcellularLocation>
        <location evidence="7">Bacterial flagellum basal body</location>
    </subcellularLocation>
</comment>
<proteinExistence type="inferred from homology"/>
<evidence type="ECO:0000313" key="10">
    <source>
        <dbReference type="EMBL" id="MBA2932926.1"/>
    </source>
</evidence>
<feature type="chain" id="PRO_5032861232" description="Flagellar L-ring protein" evidence="9">
    <location>
        <begin position="26"/>
        <end position="227"/>
    </location>
</feature>
<keyword evidence="10" id="KW-0282">Flagellum</keyword>
<keyword evidence="11" id="KW-1185">Reference proteome</keyword>
<dbReference type="GO" id="GO:0009427">
    <property type="term" value="C:bacterial-type flagellum basal body, distal rod, L ring"/>
    <property type="evidence" value="ECO:0007669"/>
    <property type="project" value="InterPro"/>
</dbReference>
<dbReference type="HAMAP" id="MF_00415">
    <property type="entry name" value="FlgH"/>
    <property type="match status" value="1"/>
</dbReference>
<keyword evidence="10" id="KW-0966">Cell projection</keyword>
<keyword evidence="3 9" id="KW-0732">Signal</keyword>
<protein>
    <recommendedName>
        <fullName evidence="7">Flagellar L-ring protein</fullName>
    </recommendedName>
    <alternativeName>
        <fullName evidence="7">Basal body L-ring protein</fullName>
    </alternativeName>
</protein>
<comment type="caution">
    <text evidence="10">The sequence shown here is derived from an EMBL/GenBank/DDBJ whole genome shotgun (WGS) entry which is preliminary data.</text>
</comment>
<comment type="function">
    <text evidence="1 7">Assembles around the rod to form the L-ring and probably protects the motor/basal body from shearing forces during rotation.</text>
</comment>
<dbReference type="PRINTS" id="PR01008">
    <property type="entry name" value="FLGLRINGFLGH"/>
</dbReference>
<dbReference type="Pfam" id="PF02107">
    <property type="entry name" value="FlgH"/>
    <property type="match status" value="1"/>
</dbReference>
<comment type="subunit">
    <text evidence="7">The basal body constitutes a major portion of the flagellar organelle and consists of four rings (L,P,S, and M) mounted on a central rod.</text>
</comment>
<evidence type="ECO:0000256" key="9">
    <source>
        <dbReference type="SAM" id="SignalP"/>
    </source>
</evidence>
<evidence type="ECO:0000256" key="5">
    <source>
        <dbReference type="ARBA" id="ARBA00023143"/>
    </source>
</evidence>
<keyword evidence="10" id="KW-0969">Cilium</keyword>
<dbReference type="Proteomes" id="UP000570166">
    <property type="component" value="Unassembled WGS sequence"/>
</dbReference>
<evidence type="ECO:0000256" key="4">
    <source>
        <dbReference type="ARBA" id="ARBA00023136"/>
    </source>
</evidence>
<dbReference type="PANTHER" id="PTHR34933">
    <property type="entry name" value="FLAGELLAR L-RING PROTEIN"/>
    <property type="match status" value="1"/>
</dbReference>
<reference evidence="10 11" key="1">
    <citation type="submission" date="2020-07" db="EMBL/GenBank/DDBJ databases">
        <authorList>
            <person name="Sun Q."/>
        </authorList>
    </citation>
    <scope>NUCLEOTIDE SEQUENCE [LARGE SCALE GENOMIC DNA]</scope>
    <source>
        <strain evidence="10 11">CGMCC 1.13654</strain>
    </source>
</reference>
<dbReference type="GO" id="GO:0071973">
    <property type="term" value="P:bacterial-type flagellum-dependent cell motility"/>
    <property type="evidence" value="ECO:0007669"/>
    <property type="project" value="InterPro"/>
</dbReference>
<comment type="similarity">
    <text evidence="2 7">Belongs to the FlgH family.</text>
</comment>
<feature type="region of interest" description="Disordered" evidence="8">
    <location>
        <begin position="87"/>
        <end position="107"/>
    </location>
</feature>
<dbReference type="InterPro" id="IPR000527">
    <property type="entry name" value="Flag_Lring"/>
</dbReference>
<dbReference type="PANTHER" id="PTHR34933:SF1">
    <property type="entry name" value="FLAGELLAR L-RING PROTEIN"/>
    <property type="match status" value="1"/>
</dbReference>
<keyword evidence="6 7" id="KW-0998">Cell outer membrane</keyword>
<name>A0A838L3Z4_9SPHN</name>
<evidence type="ECO:0000256" key="3">
    <source>
        <dbReference type="ARBA" id="ARBA00022729"/>
    </source>
</evidence>
<keyword evidence="4 7" id="KW-0472">Membrane</keyword>
<keyword evidence="5 7" id="KW-0975">Bacterial flagellum</keyword>
<accession>A0A838L3Z4</accession>
<dbReference type="AlphaFoldDB" id="A0A838L3Z4"/>
<evidence type="ECO:0000313" key="11">
    <source>
        <dbReference type="Proteomes" id="UP000570166"/>
    </source>
</evidence>
<dbReference type="RefSeq" id="WP_160365000.1">
    <property type="nucleotide sequence ID" value="NZ_JACEIB010000001.1"/>
</dbReference>
<evidence type="ECO:0000256" key="2">
    <source>
        <dbReference type="ARBA" id="ARBA00006929"/>
    </source>
</evidence>
<evidence type="ECO:0000256" key="7">
    <source>
        <dbReference type="HAMAP-Rule" id="MF_00415"/>
    </source>
</evidence>
<evidence type="ECO:0000256" key="6">
    <source>
        <dbReference type="ARBA" id="ARBA00023237"/>
    </source>
</evidence>
<evidence type="ECO:0000256" key="8">
    <source>
        <dbReference type="SAM" id="MobiDB-lite"/>
    </source>
</evidence>
<sequence>MLRTLAFSASLFGLAATLVAVPADARKQKTQPQVTDFAATMPIAPPAPPADGAIFHASYGYAPLTSGSRAAMVGDLVTIQLVEATQAQKSNSADTTRTSSIGLTPPTTGPLSFFSSTDASMGGNGAFKGKGDAAQSNALTGNITVTIAQVLPNNVYMIRGEKHLTLNRGDEVIQISGLIRAADIDSQNTVLSTRVANAQINYTGKGEIARASTQGWLGRFFSRVSPF</sequence>
<dbReference type="GO" id="GO:0003774">
    <property type="term" value="F:cytoskeletal motor activity"/>
    <property type="evidence" value="ECO:0007669"/>
    <property type="project" value="InterPro"/>
</dbReference>
<organism evidence="10 11">
    <name type="scientific">Sphingomonas chungangi</name>
    <dbReference type="NCBI Taxonomy" id="2683589"/>
    <lineage>
        <taxon>Bacteria</taxon>
        <taxon>Pseudomonadati</taxon>
        <taxon>Pseudomonadota</taxon>
        <taxon>Alphaproteobacteria</taxon>
        <taxon>Sphingomonadales</taxon>
        <taxon>Sphingomonadaceae</taxon>
        <taxon>Sphingomonas</taxon>
    </lineage>
</organism>